<keyword evidence="2" id="KW-1185">Reference proteome</keyword>
<comment type="caution">
    <text evidence="1">The sequence shown here is derived from an EMBL/GenBank/DDBJ whole genome shotgun (WGS) entry which is preliminary data.</text>
</comment>
<sequence>MVTKQEEYWKKDNFVVVTDGTKPAMKWTIDELKKRGKKVHVVDLSDKPAQDTFKDVAQLPGGAENAIIGVTKTEPARIIEKLASKGIRNFWVHWKTDTCDVEHLTADPELSIITGRCPMMYLGKGASMHGFHRFVARSLGKY</sequence>
<dbReference type="AlphaFoldDB" id="A0AAE3KYG2"/>
<reference evidence="1 2" key="1">
    <citation type="journal article" date="2011" name="Appl. Environ. Microbiol.">
        <title>Methanogenic archaea isolated from Taiwan's Chelungpu fault.</title>
        <authorList>
            <person name="Wu S.Y."/>
            <person name="Lai M.C."/>
        </authorList>
    </citation>
    <scope>NUCLEOTIDE SEQUENCE [LARGE SCALE GENOMIC DNA]</scope>
    <source>
        <strain evidence="1 2">St545Mb</strain>
    </source>
</reference>
<evidence type="ECO:0008006" key="3">
    <source>
        <dbReference type="Google" id="ProtNLM"/>
    </source>
</evidence>
<dbReference type="Gene3D" id="3.40.50.720">
    <property type="entry name" value="NAD(P)-binding Rossmann-like Domain"/>
    <property type="match status" value="1"/>
</dbReference>
<dbReference type="RefSeq" id="WP_256623688.1">
    <property type="nucleotide sequence ID" value="NZ_JTEO01000010.1"/>
</dbReference>
<dbReference type="SUPFAM" id="SSF51735">
    <property type="entry name" value="NAD(P)-binding Rossmann-fold domains"/>
    <property type="match status" value="1"/>
</dbReference>
<gene>
    <name evidence="1" type="ORF">PV02_11950</name>
</gene>
<name>A0AAE3KYG2_9EURY</name>
<proteinExistence type="predicted"/>
<dbReference type="InterPro" id="IPR036291">
    <property type="entry name" value="NAD(P)-bd_dom_sf"/>
</dbReference>
<dbReference type="Proteomes" id="UP001206983">
    <property type="component" value="Unassembled WGS sequence"/>
</dbReference>
<evidence type="ECO:0000313" key="2">
    <source>
        <dbReference type="Proteomes" id="UP001206983"/>
    </source>
</evidence>
<protein>
    <recommendedName>
        <fullName evidence="3">CoA-binding domain-containing protein</fullName>
    </recommendedName>
</protein>
<accession>A0AAE3KYG2</accession>
<dbReference type="EMBL" id="JTEO01000010">
    <property type="protein sequence ID" value="MCQ6963771.1"/>
    <property type="molecule type" value="Genomic_DNA"/>
</dbReference>
<organism evidence="1 2">
    <name type="scientific">Methanolobus chelungpuianus</name>
    <dbReference type="NCBI Taxonomy" id="502115"/>
    <lineage>
        <taxon>Archaea</taxon>
        <taxon>Methanobacteriati</taxon>
        <taxon>Methanobacteriota</taxon>
        <taxon>Stenosarchaea group</taxon>
        <taxon>Methanomicrobia</taxon>
        <taxon>Methanosarcinales</taxon>
        <taxon>Methanosarcinaceae</taxon>
        <taxon>Methanolobus</taxon>
    </lineage>
</organism>
<evidence type="ECO:0000313" key="1">
    <source>
        <dbReference type="EMBL" id="MCQ6963771.1"/>
    </source>
</evidence>